<dbReference type="InterPro" id="IPR003347">
    <property type="entry name" value="JmjC_dom"/>
</dbReference>
<evidence type="ECO:0000313" key="13">
    <source>
        <dbReference type="Proteomes" id="UP001162480"/>
    </source>
</evidence>
<dbReference type="SMART" id="SM00558">
    <property type="entry name" value="JmjC"/>
    <property type="match status" value="1"/>
</dbReference>
<dbReference type="GO" id="GO:0043565">
    <property type="term" value="F:sequence-specific DNA binding"/>
    <property type="evidence" value="ECO:0007669"/>
    <property type="project" value="TreeGrafter"/>
</dbReference>
<organism evidence="12 13">
    <name type="scientific">Octopus vulgaris</name>
    <name type="common">Common octopus</name>
    <dbReference type="NCBI Taxonomy" id="6645"/>
    <lineage>
        <taxon>Eukaryota</taxon>
        <taxon>Metazoa</taxon>
        <taxon>Spiralia</taxon>
        <taxon>Lophotrochozoa</taxon>
        <taxon>Mollusca</taxon>
        <taxon>Cephalopoda</taxon>
        <taxon>Coleoidea</taxon>
        <taxon>Octopodiformes</taxon>
        <taxon>Octopoda</taxon>
        <taxon>Incirrata</taxon>
        <taxon>Octopodidae</taxon>
        <taxon>Octopus</taxon>
    </lineage>
</organism>
<dbReference type="PROSITE" id="PS51184">
    <property type="entry name" value="JMJC"/>
    <property type="match status" value="1"/>
</dbReference>
<dbReference type="GO" id="GO:0005634">
    <property type="term" value="C:nucleus"/>
    <property type="evidence" value="ECO:0007669"/>
    <property type="project" value="TreeGrafter"/>
</dbReference>
<evidence type="ECO:0000256" key="5">
    <source>
        <dbReference type="ARBA" id="ARBA00038068"/>
    </source>
</evidence>
<evidence type="ECO:0000313" key="12">
    <source>
        <dbReference type="EMBL" id="CAI9738946.1"/>
    </source>
</evidence>
<evidence type="ECO:0000256" key="2">
    <source>
        <dbReference type="ARBA" id="ARBA00022723"/>
    </source>
</evidence>
<evidence type="ECO:0000256" key="7">
    <source>
        <dbReference type="ARBA" id="ARBA00067203"/>
    </source>
</evidence>
<evidence type="ECO:0000256" key="4">
    <source>
        <dbReference type="ARBA" id="ARBA00023004"/>
    </source>
</evidence>
<dbReference type="CDD" id="cd02208">
    <property type="entry name" value="cupin_RmlC-like"/>
    <property type="match status" value="1"/>
</dbReference>
<comment type="catalytic activity">
    <reaction evidence="6">
        <text>L-lysyl-[protein] + 2-oxoglutarate + O2 = 4-hydroxy-L-lysyl-[protein] + succinate + CO2</text>
        <dbReference type="Rhea" id="RHEA:57156"/>
        <dbReference type="Rhea" id="RHEA-COMP:9752"/>
        <dbReference type="Rhea" id="RHEA-COMP:15084"/>
        <dbReference type="ChEBI" id="CHEBI:15379"/>
        <dbReference type="ChEBI" id="CHEBI:16526"/>
        <dbReference type="ChEBI" id="CHEBI:16810"/>
        <dbReference type="ChEBI" id="CHEBI:29969"/>
        <dbReference type="ChEBI" id="CHEBI:30031"/>
        <dbReference type="ChEBI" id="CHEBI:141495"/>
    </reaction>
</comment>
<name>A0AA36BQZ3_OCTVU</name>
<reference evidence="12" key="1">
    <citation type="submission" date="2023-08" db="EMBL/GenBank/DDBJ databases">
        <authorList>
            <person name="Alioto T."/>
            <person name="Alioto T."/>
            <person name="Gomez Garrido J."/>
        </authorList>
    </citation>
    <scope>NUCLEOTIDE SEQUENCE</scope>
</reference>
<dbReference type="PANTHER" id="PTHR12480">
    <property type="entry name" value="ARGININE DEMETHYLASE AND LYSYL-HYDROXYLASE JMJD"/>
    <property type="match status" value="1"/>
</dbReference>
<dbReference type="Proteomes" id="UP001162480">
    <property type="component" value="Chromosome 22"/>
</dbReference>
<evidence type="ECO:0000256" key="9">
    <source>
        <dbReference type="ARBA" id="ARBA00080747"/>
    </source>
</evidence>
<dbReference type="Pfam" id="PF02373">
    <property type="entry name" value="JmjC"/>
    <property type="match status" value="1"/>
</dbReference>
<sequence>MEFHCCVDNCPSTLQQEDIYERRKQYLPSFKSVDYVSEEISYEDFFLRYLIPNKPCVFSCKHTRHWRSRAEWVDEQGKPKFEFLKTNFGNAKVPVAICNEKEFDSHPKVEQTFSDYLEYWQDYISNSYPSDNQCLYLKDWHFVRAFPEYNAYKTPLYFCSDWLNEFWDTGESSKDDYRFVYMGPKGSWTPFHADVLHSYSWSANICGKKQWLLFPPGEEVHLRDKFGNLAFDVTSEDVHNPEMYPNYQKLSQQYKVIQHPGEIIFVPSGWHHQVWNVEDTISINHNWLNGCSIDLTWNFLKRNLKDVENEISDCQGMEGWNQQCQVVLKSLTGSDYTDFFELCNNIGTKHLQFLSQSDKCSTNEECDRGVGHCKTKGSQKEEQEVMTRNTSAEVSQHPNADLEFQEHFVPLNNKCHSVFDLNRLRIVLESLVDTEQLECQKEVQNLLHQLNSVF</sequence>
<dbReference type="GO" id="GO:0005737">
    <property type="term" value="C:cytoplasm"/>
    <property type="evidence" value="ECO:0007669"/>
    <property type="project" value="TreeGrafter"/>
</dbReference>
<dbReference type="GO" id="GO:0046872">
    <property type="term" value="F:metal ion binding"/>
    <property type="evidence" value="ECO:0007669"/>
    <property type="project" value="UniProtKB-KW"/>
</dbReference>
<keyword evidence="13" id="KW-1185">Reference proteome</keyword>
<evidence type="ECO:0000256" key="1">
    <source>
        <dbReference type="ARBA" id="ARBA00001954"/>
    </source>
</evidence>
<evidence type="ECO:0000256" key="3">
    <source>
        <dbReference type="ARBA" id="ARBA00023002"/>
    </source>
</evidence>
<evidence type="ECO:0000256" key="8">
    <source>
        <dbReference type="ARBA" id="ARBA00078704"/>
    </source>
</evidence>
<feature type="domain" description="JmjC" evidence="11">
    <location>
        <begin position="143"/>
        <end position="304"/>
    </location>
</feature>
<keyword evidence="4" id="KW-0408">Iron</keyword>
<keyword evidence="2" id="KW-0479">Metal-binding</keyword>
<evidence type="ECO:0000259" key="11">
    <source>
        <dbReference type="PROSITE" id="PS51184"/>
    </source>
</evidence>
<dbReference type="InterPro" id="IPR050910">
    <property type="entry name" value="JMJD6_ArgDemeth/LysHydrox"/>
</dbReference>
<accession>A0AA36BQZ3</accession>
<evidence type="ECO:0000256" key="6">
    <source>
        <dbReference type="ARBA" id="ARBA00047762"/>
    </source>
</evidence>
<dbReference type="GO" id="GO:0140096">
    <property type="term" value="F:catalytic activity, acting on a protein"/>
    <property type="evidence" value="ECO:0007669"/>
    <property type="project" value="UniProtKB-ARBA"/>
</dbReference>
<comment type="cofactor">
    <cofactor evidence="1">
        <name>Fe(2+)</name>
        <dbReference type="ChEBI" id="CHEBI:29033"/>
    </cofactor>
</comment>
<evidence type="ECO:0000256" key="10">
    <source>
        <dbReference type="ARBA" id="ARBA00082904"/>
    </source>
</evidence>
<gene>
    <name evidence="12" type="ORF">OCTVUL_1B024347</name>
</gene>
<protein>
    <recommendedName>
        <fullName evidence="7">2-oxoglutarate and iron-dependent oxygenase JMJD4</fullName>
    </recommendedName>
    <alternativeName>
        <fullName evidence="8">JmjC domain-containing protein 4</fullName>
    </alternativeName>
    <alternativeName>
        <fullName evidence="10">Jumonji domain-containing protein 4</fullName>
    </alternativeName>
    <alternativeName>
        <fullName evidence="9">Lysyl-hydroxylase JMJD4</fullName>
    </alternativeName>
</protein>
<comment type="similarity">
    <text evidence="5">Belongs to the JMJD6 family.</text>
</comment>
<dbReference type="GO" id="GO:0016706">
    <property type="term" value="F:2-oxoglutarate-dependent dioxygenase activity"/>
    <property type="evidence" value="ECO:0007669"/>
    <property type="project" value="TreeGrafter"/>
</dbReference>
<dbReference type="SUPFAM" id="SSF51197">
    <property type="entry name" value="Clavaminate synthase-like"/>
    <property type="match status" value="1"/>
</dbReference>
<dbReference type="EMBL" id="OX597835">
    <property type="protein sequence ID" value="CAI9738946.1"/>
    <property type="molecule type" value="Genomic_DNA"/>
</dbReference>
<dbReference type="FunFam" id="2.60.120.650:FF:000030">
    <property type="entry name" value="JmjC domain-containing protein 4"/>
    <property type="match status" value="1"/>
</dbReference>
<dbReference type="Gene3D" id="2.60.120.650">
    <property type="entry name" value="Cupin"/>
    <property type="match status" value="1"/>
</dbReference>
<dbReference type="GO" id="GO:0045905">
    <property type="term" value="P:positive regulation of translational termination"/>
    <property type="evidence" value="ECO:0007669"/>
    <property type="project" value="TreeGrafter"/>
</dbReference>
<keyword evidence="3" id="KW-0560">Oxidoreductase</keyword>
<dbReference type="AlphaFoldDB" id="A0AA36BQZ3"/>
<dbReference type="PANTHER" id="PTHR12480:SF6">
    <property type="entry name" value="2-OXOGLUTARATE AND IRON-DEPENDENT OXYGENASE JMJD4"/>
    <property type="match status" value="1"/>
</dbReference>
<proteinExistence type="inferred from homology"/>